<dbReference type="EMBL" id="CAVMBE010000003">
    <property type="protein sequence ID" value="CAK3811980.1"/>
    <property type="molecule type" value="Genomic_DNA"/>
</dbReference>
<name>A0AAI8YS81_9PEZI</name>
<protein>
    <submittedName>
        <fullName evidence="2">Uncharacterized protein</fullName>
    </submittedName>
</protein>
<dbReference type="PANTHER" id="PTHR40644:SF1">
    <property type="entry name" value="UPF0653 PROTEIN C607.02C"/>
    <property type="match status" value="1"/>
</dbReference>
<feature type="compositionally biased region" description="Acidic residues" evidence="1">
    <location>
        <begin position="196"/>
        <end position="208"/>
    </location>
</feature>
<dbReference type="AlphaFoldDB" id="A0AAI8YS81"/>
<gene>
    <name evidence="2" type="ORF">LECACI_7A001038</name>
</gene>
<accession>A0AAI8YS81</accession>
<feature type="compositionally biased region" description="Basic and acidic residues" evidence="1">
    <location>
        <begin position="107"/>
        <end position="116"/>
    </location>
</feature>
<dbReference type="PANTHER" id="PTHR40644">
    <property type="entry name" value="UPF0653 PROTEIN C607.02C"/>
    <property type="match status" value="1"/>
</dbReference>
<reference evidence="2" key="1">
    <citation type="submission" date="2023-11" db="EMBL/GenBank/DDBJ databases">
        <authorList>
            <person name="Alioto T."/>
            <person name="Alioto T."/>
            <person name="Gomez Garrido J."/>
        </authorList>
    </citation>
    <scope>NUCLEOTIDE SEQUENCE</scope>
</reference>
<organism evidence="2 3">
    <name type="scientific">Lecanosticta acicola</name>
    <dbReference type="NCBI Taxonomy" id="111012"/>
    <lineage>
        <taxon>Eukaryota</taxon>
        <taxon>Fungi</taxon>
        <taxon>Dikarya</taxon>
        <taxon>Ascomycota</taxon>
        <taxon>Pezizomycotina</taxon>
        <taxon>Dothideomycetes</taxon>
        <taxon>Dothideomycetidae</taxon>
        <taxon>Mycosphaerellales</taxon>
        <taxon>Mycosphaerellaceae</taxon>
        <taxon>Lecanosticta</taxon>
    </lineage>
</organism>
<evidence type="ECO:0000313" key="2">
    <source>
        <dbReference type="EMBL" id="CAK3811980.1"/>
    </source>
</evidence>
<feature type="compositionally biased region" description="Basic and acidic residues" evidence="1">
    <location>
        <begin position="66"/>
        <end position="76"/>
    </location>
</feature>
<dbReference type="Proteomes" id="UP001296104">
    <property type="component" value="Unassembled WGS sequence"/>
</dbReference>
<sequence length="393" mass="44198">MPHKHTRRREGDEKNFDLAPSQTAKPLPAFEKAVKSGQKGKDGRQKQQQQQQPTSHKAPTNGSKVYRQDDTPREFARLMQYQESGGKRPSGLDDGENRRLKKKRRTEGKADKEDQSGKPSDAVIETAEKLRIMPGERLRDFAARVNQALPVSGLARKGKHVEGAKERQTKTEKRLHKMYAEWREEEARRKEKLEELQEQQEEEDEEQEAALGGQTVQFPNSGRKAKRKRMVGEVDEDDEDPWAVLRSKREAPKGLHDVVQAPPTMKVVPKEKFKVSNGARINVANVPGASGSLKRREELGEARKEVIDRLPASNPSIKMYSENVLEKRIGHPITGMCVLQRIGHPITGMCTIQRIGHPITGMCTIQRIGHPITGMCTVQKTIGHPITGMCSAQ</sequence>
<proteinExistence type="predicted"/>
<keyword evidence="3" id="KW-1185">Reference proteome</keyword>
<feature type="compositionally biased region" description="Basic and acidic residues" evidence="1">
    <location>
        <begin position="160"/>
        <end position="195"/>
    </location>
</feature>
<feature type="region of interest" description="Disordered" evidence="1">
    <location>
        <begin position="154"/>
        <end position="239"/>
    </location>
</feature>
<feature type="region of interest" description="Disordered" evidence="1">
    <location>
        <begin position="1"/>
        <end position="126"/>
    </location>
</feature>
<feature type="compositionally biased region" description="Polar residues" evidence="1">
    <location>
        <begin position="53"/>
        <end position="63"/>
    </location>
</feature>
<evidence type="ECO:0000313" key="3">
    <source>
        <dbReference type="Proteomes" id="UP001296104"/>
    </source>
</evidence>
<comment type="caution">
    <text evidence="2">The sequence shown here is derived from an EMBL/GenBank/DDBJ whole genome shotgun (WGS) entry which is preliminary data.</text>
</comment>
<evidence type="ECO:0000256" key="1">
    <source>
        <dbReference type="SAM" id="MobiDB-lite"/>
    </source>
</evidence>